<gene>
    <name evidence="1" type="ORF">PRUB_b1118</name>
</gene>
<comment type="caution">
    <text evidence="1">The sequence shown here is derived from an EMBL/GenBank/DDBJ whole genome shotgun (WGS) entry which is preliminary data.</text>
</comment>
<organism evidence="1 2">
    <name type="scientific">Pseudoalteromonas rubra</name>
    <dbReference type="NCBI Taxonomy" id="43658"/>
    <lineage>
        <taxon>Bacteria</taxon>
        <taxon>Pseudomonadati</taxon>
        <taxon>Pseudomonadota</taxon>
        <taxon>Gammaproteobacteria</taxon>
        <taxon>Alteromonadales</taxon>
        <taxon>Pseudoalteromonadaceae</taxon>
        <taxon>Pseudoalteromonas</taxon>
    </lineage>
</organism>
<reference evidence="1 2" key="1">
    <citation type="journal article" date="2012" name="J. Bacteriol.">
        <title>Genome sequence of the cycloprodigiosin-producing bacterial strain Pseudoalteromonas rubra ATCC 29570(T).</title>
        <authorList>
            <person name="Xie B.B."/>
            <person name="Shu Y.L."/>
            <person name="Qin Q.L."/>
            <person name="Rong J.C."/>
            <person name="Zhang X.Y."/>
            <person name="Chen X.L."/>
            <person name="Zhou B.C."/>
            <person name="Zhang Y.Z."/>
        </authorList>
    </citation>
    <scope>NUCLEOTIDE SEQUENCE [LARGE SCALE GENOMIC DNA]</scope>
    <source>
        <strain evidence="1 2">DSM 6842</strain>
    </source>
</reference>
<dbReference type="Proteomes" id="UP000016480">
    <property type="component" value="Unassembled WGS sequence"/>
</dbReference>
<accession>A0A8T0C1M7</accession>
<dbReference type="AlphaFoldDB" id="A0A8T0C1M7"/>
<protein>
    <submittedName>
        <fullName evidence="1">Uncharacterized protein</fullName>
    </submittedName>
</protein>
<dbReference type="EMBL" id="AHCD03000044">
    <property type="protein sequence ID" value="KAF7781789.1"/>
    <property type="molecule type" value="Genomic_DNA"/>
</dbReference>
<sequence length="43" mass="4673">MAVGHSYVDFSDTCPMQVFDEVALKQVFAGPNDGVWSNIDNAP</sequence>
<evidence type="ECO:0000313" key="1">
    <source>
        <dbReference type="EMBL" id="KAF7781789.1"/>
    </source>
</evidence>
<proteinExistence type="predicted"/>
<name>A0A8T0C1M7_9GAMM</name>
<evidence type="ECO:0000313" key="2">
    <source>
        <dbReference type="Proteomes" id="UP000016480"/>
    </source>
</evidence>